<dbReference type="EMBL" id="JBBPBK010000048">
    <property type="protein sequence ID" value="KAK9266952.1"/>
    <property type="molecule type" value="Genomic_DNA"/>
</dbReference>
<reference evidence="2 3" key="1">
    <citation type="journal article" date="2024" name="Plant J.">
        <title>Genome sequences and population genomics reveal climatic adaptation and genomic divergence between two closely related sweetgum species.</title>
        <authorList>
            <person name="Xu W.Q."/>
            <person name="Ren C.Q."/>
            <person name="Zhang X.Y."/>
            <person name="Comes H.P."/>
            <person name="Liu X.H."/>
            <person name="Li Y.G."/>
            <person name="Kettle C.J."/>
            <person name="Jalonen R."/>
            <person name="Gaisberger H."/>
            <person name="Ma Y.Z."/>
            <person name="Qiu Y.X."/>
        </authorList>
    </citation>
    <scope>NUCLEOTIDE SEQUENCE [LARGE SCALE GENOMIC DNA]</scope>
    <source>
        <strain evidence="2">Hangzhou</strain>
    </source>
</reference>
<feature type="region of interest" description="Disordered" evidence="1">
    <location>
        <begin position="1"/>
        <end position="59"/>
    </location>
</feature>
<protein>
    <submittedName>
        <fullName evidence="2">Uncharacterized protein</fullName>
    </submittedName>
</protein>
<evidence type="ECO:0000313" key="3">
    <source>
        <dbReference type="Proteomes" id="UP001415857"/>
    </source>
</evidence>
<comment type="caution">
    <text evidence="2">The sequence shown here is derived from an EMBL/GenBank/DDBJ whole genome shotgun (WGS) entry which is preliminary data.</text>
</comment>
<name>A0AAP0QZU5_LIQFO</name>
<organism evidence="2 3">
    <name type="scientific">Liquidambar formosana</name>
    <name type="common">Formosan gum</name>
    <dbReference type="NCBI Taxonomy" id="63359"/>
    <lineage>
        <taxon>Eukaryota</taxon>
        <taxon>Viridiplantae</taxon>
        <taxon>Streptophyta</taxon>
        <taxon>Embryophyta</taxon>
        <taxon>Tracheophyta</taxon>
        <taxon>Spermatophyta</taxon>
        <taxon>Magnoliopsida</taxon>
        <taxon>eudicotyledons</taxon>
        <taxon>Gunneridae</taxon>
        <taxon>Pentapetalae</taxon>
        <taxon>Saxifragales</taxon>
        <taxon>Altingiaceae</taxon>
        <taxon>Liquidambar</taxon>
    </lineage>
</organism>
<gene>
    <name evidence="2" type="ORF">L1049_027211</name>
</gene>
<accession>A0AAP0QZU5</accession>
<feature type="compositionally biased region" description="Acidic residues" evidence="1">
    <location>
        <begin position="9"/>
        <end position="22"/>
    </location>
</feature>
<evidence type="ECO:0000313" key="2">
    <source>
        <dbReference type="EMBL" id="KAK9266952.1"/>
    </source>
</evidence>
<evidence type="ECO:0000256" key="1">
    <source>
        <dbReference type="SAM" id="MobiDB-lite"/>
    </source>
</evidence>
<dbReference type="Proteomes" id="UP001415857">
    <property type="component" value="Unassembled WGS sequence"/>
</dbReference>
<proteinExistence type="predicted"/>
<dbReference type="AlphaFoldDB" id="A0AAP0QZU5"/>
<feature type="compositionally biased region" description="Acidic residues" evidence="1">
    <location>
        <begin position="30"/>
        <end position="44"/>
    </location>
</feature>
<sequence>MMTTFAGVDCDEDSDGNGDEDSNGAKDEDYNGDNDEDDDDDEASDGDKSGVLTMEGDNLRVPKMVVLSRRKETPTDSGSLVSAADGMFLGVDSG</sequence>
<keyword evidence="3" id="KW-1185">Reference proteome</keyword>